<feature type="region of interest" description="Disordered" evidence="1">
    <location>
        <begin position="224"/>
        <end position="251"/>
    </location>
</feature>
<dbReference type="AlphaFoldDB" id="A0A8D8CIU5"/>
<dbReference type="PANTHER" id="PTHR13088">
    <property type="entry name" value="FAS APOPTOTIC INHIBITORY MOLECULE FAIM"/>
    <property type="match status" value="1"/>
</dbReference>
<proteinExistence type="predicted"/>
<organism evidence="2">
    <name type="scientific">Culex pipiens</name>
    <name type="common">House mosquito</name>
    <dbReference type="NCBI Taxonomy" id="7175"/>
    <lineage>
        <taxon>Eukaryota</taxon>
        <taxon>Metazoa</taxon>
        <taxon>Ecdysozoa</taxon>
        <taxon>Arthropoda</taxon>
        <taxon>Hexapoda</taxon>
        <taxon>Insecta</taxon>
        <taxon>Pterygota</taxon>
        <taxon>Neoptera</taxon>
        <taxon>Endopterygota</taxon>
        <taxon>Diptera</taxon>
        <taxon>Nematocera</taxon>
        <taxon>Culicoidea</taxon>
        <taxon>Culicidae</taxon>
        <taxon>Culicinae</taxon>
        <taxon>Culicini</taxon>
        <taxon>Culex</taxon>
        <taxon>Culex</taxon>
    </lineage>
</organism>
<dbReference type="Gene3D" id="2.40.128.180">
    <property type="match status" value="2"/>
</dbReference>
<dbReference type="FunFam" id="2.40.128.180:FF:000001">
    <property type="entry name" value="Fas apoptotic inhibitory molecule 1"/>
    <property type="match status" value="1"/>
</dbReference>
<dbReference type="Pfam" id="PF06905">
    <property type="entry name" value="FAIM1"/>
    <property type="match status" value="1"/>
</dbReference>
<sequence>MNHGILSASSSSSSTRSLVLSTKPWDGMRTGSEPNNNNNNCNTYGDGKFVNKEVVARWRVPMHGQIYEIEFEHGTASGKRVLWIDKQEIFRRDWMFKLVGEDMFRLEDKRCIIRVDPLPGFKYSYSLYVDGKSYEQFTESQAKALKTWEVNLGDNFYRIVLEKNTLNIYVNGKLIEENGEFVDGGTDTTFIEDGNRFVLSARTSGNKRQGIVHALAVNGVPVQDGSGGGSSVASTEECDEAGDGEWISGVA</sequence>
<evidence type="ECO:0000256" key="1">
    <source>
        <dbReference type="SAM" id="MobiDB-lite"/>
    </source>
</evidence>
<name>A0A8D8CIU5_CULPI</name>
<dbReference type="PANTHER" id="PTHR13088:SF3">
    <property type="entry name" value="FAS APOPTOTIC INHIBITORY MOLECULE 1"/>
    <property type="match status" value="1"/>
</dbReference>
<dbReference type="InterPro" id="IPR038513">
    <property type="entry name" value="FAIM1_dom_sf"/>
</dbReference>
<protein>
    <submittedName>
        <fullName evidence="2">Fas apoptotic inhibitory molecule 1</fullName>
    </submittedName>
</protein>
<accession>A0A8D8CIU5</accession>
<dbReference type="GO" id="GO:1902042">
    <property type="term" value="P:negative regulation of extrinsic apoptotic signaling pathway via death domain receptors"/>
    <property type="evidence" value="ECO:0007669"/>
    <property type="project" value="TreeGrafter"/>
</dbReference>
<evidence type="ECO:0000313" key="2">
    <source>
        <dbReference type="EMBL" id="CAG6494915.1"/>
    </source>
</evidence>
<dbReference type="InterPro" id="IPR010695">
    <property type="entry name" value="FAIM1"/>
</dbReference>
<dbReference type="EMBL" id="HBUE01126482">
    <property type="protein sequence ID" value="CAG6494915.1"/>
    <property type="molecule type" value="Transcribed_RNA"/>
</dbReference>
<reference evidence="2" key="1">
    <citation type="submission" date="2021-05" db="EMBL/GenBank/DDBJ databases">
        <authorList>
            <person name="Alioto T."/>
            <person name="Alioto T."/>
            <person name="Gomez Garrido J."/>
        </authorList>
    </citation>
    <scope>NUCLEOTIDE SEQUENCE</scope>
</reference>